<evidence type="ECO:0000313" key="3">
    <source>
        <dbReference type="Proteomes" id="UP000572680"/>
    </source>
</evidence>
<feature type="compositionally biased region" description="Polar residues" evidence="1">
    <location>
        <begin position="50"/>
        <end position="61"/>
    </location>
</feature>
<dbReference type="Proteomes" id="UP000572680">
    <property type="component" value="Unassembled WGS sequence"/>
</dbReference>
<keyword evidence="3" id="KW-1185">Reference proteome</keyword>
<protein>
    <submittedName>
        <fullName evidence="2">Uncharacterized protein</fullName>
    </submittedName>
</protein>
<dbReference type="AlphaFoldDB" id="A0A7W3QNP1"/>
<evidence type="ECO:0000313" key="2">
    <source>
        <dbReference type="EMBL" id="MBA8953233.1"/>
    </source>
</evidence>
<feature type="region of interest" description="Disordered" evidence="1">
    <location>
        <begin position="25"/>
        <end position="66"/>
    </location>
</feature>
<feature type="region of interest" description="Disordered" evidence="1">
    <location>
        <begin position="79"/>
        <end position="116"/>
    </location>
</feature>
<accession>A0A7W3QNP1</accession>
<gene>
    <name evidence="2" type="ORF">HNR61_004883</name>
</gene>
<evidence type="ECO:0000256" key="1">
    <source>
        <dbReference type="SAM" id="MobiDB-lite"/>
    </source>
</evidence>
<sequence length="116" mass="12491">MRSAGRATTERSRLIRIIPGAPVAQSGERVEHLRGGADVQRPARLAPKSPNATKHSPSSRWDATGPFGQDIRLCPLRFASTNRNGPKPLPSGITERFEFPPEVGTPPGACPDMLGR</sequence>
<dbReference type="EMBL" id="JACJIA010000006">
    <property type="protein sequence ID" value="MBA8953233.1"/>
    <property type="molecule type" value="Genomic_DNA"/>
</dbReference>
<name>A0A7W3QNP1_ACTNM</name>
<reference evidence="2 3" key="1">
    <citation type="submission" date="2020-08" db="EMBL/GenBank/DDBJ databases">
        <title>Genomic Encyclopedia of Type Strains, Phase IV (KMG-IV): sequencing the most valuable type-strain genomes for metagenomic binning, comparative biology and taxonomic classification.</title>
        <authorList>
            <person name="Goeker M."/>
        </authorList>
    </citation>
    <scope>NUCLEOTIDE SEQUENCE [LARGE SCALE GENOMIC DNA]</scope>
    <source>
        <strain evidence="2 3">DSM 44197</strain>
    </source>
</reference>
<organism evidence="2 3">
    <name type="scientific">Actinomadura namibiensis</name>
    <dbReference type="NCBI Taxonomy" id="182080"/>
    <lineage>
        <taxon>Bacteria</taxon>
        <taxon>Bacillati</taxon>
        <taxon>Actinomycetota</taxon>
        <taxon>Actinomycetes</taxon>
        <taxon>Streptosporangiales</taxon>
        <taxon>Thermomonosporaceae</taxon>
        <taxon>Actinomadura</taxon>
    </lineage>
</organism>
<comment type="caution">
    <text evidence="2">The sequence shown here is derived from an EMBL/GenBank/DDBJ whole genome shotgun (WGS) entry which is preliminary data.</text>
</comment>
<proteinExistence type="predicted"/>